<sequence>MIVLKSGPNVYFVKGEDHPRLRQVLKAEDYNGQPPSIVLPRKSTISPWSSKATDILKLCNLPVERIERGVLSDTHDPMTESIYQGLPDEDTIFGQTEPRPLNTVTDIHAANRDLGLALNDKEIAYLLSVDRPLTDAELFMFAQVNSEHCRHKIFNAKWTIDGLEQPYSLFGMIKNTQACHPEHVLSAYSDNAAVLEAHQTRPFECIGGSYRFTADKTNIVAKVETHNHPTAVSPFPGAATGTGGEIRDEGSVGTGSRSKAGLAGFTVSNLHIPGFEMPWEAGRAIGQPPHIASAYDIMMHAPIGAASFANEFGRPALMGYFRTFFEEVDGERRGFHKPIMIAGGMGAVKEQHTIKRPFAAGAKLIVLGGPSMLIGLGGGAASSTTAGSQSAELDFASVQRGNPEMQRRCQMVIDACTALTPNPIAFIHDVGAGGISNALPELVHDAELGALIEIRDVPSADKGLSPMEIWCNESQERYVLAILPENLETFERIARRERCPYAVVGEATTERVLRVTDRLLGQDVINLPMDTLFGKPPRLELSDTAIKRDLPPFDASLVQYVPEHADSLGGRILSALERVLRLPAVASKSFLITIGDRCITGLVARDQMVGPWQVPVADVAVTSSSYDTIIHTGEAMAMGERPSLALIDAAASARMCVGEALTNLAATAVESIEWVKLSANWMAAAKHPGEGACLYEAVKAIGLDLCPKLGISIPVGKDSLSMAMAWDDKRVTSPLSLVITAYAAVTDTRLTFTPQLLREADTTLVYIDLAMGKTRLGGSCLAQVYNMIGNDSPDVEDAGALKGFFNGFQEARPLIKAYHDR</sequence>
<dbReference type="EMBL" id="JAMZIH010005788">
    <property type="protein sequence ID" value="KAJ1674651.1"/>
    <property type="molecule type" value="Genomic_DNA"/>
</dbReference>
<evidence type="ECO:0000313" key="1">
    <source>
        <dbReference type="EMBL" id="KAJ1674651.1"/>
    </source>
</evidence>
<proteinExistence type="predicted"/>
<gene>
    <name evidence="1" type="primary">ADE6_2</name>
    <name evidence="1" type="ORF">EV182_002841</name>
</gene>
<reference evidence="1" key="1">
    <citation type="submission" date="2022-06" db="EMBL/GenBank/DDBJ databases">
        <title>Phylogenomic reconstructions and comparative analyses of Kickxellomycotina fungi.</title>
        <authorList>
            <person name="Reynolds N.K."/>
            <person name="Stajich J.E."/>
            <person name="Barry K."/>
            <person name="Grigoriev I.V."/>
            <person name="Crous P."/>
            <person name="Smith M.E."/>
        </authorList>
    </citation>
    <scope>NUCLEOTIDE SEQUENCE</scope>
    <source>
        <strain evidence="1">RSA 2271</strain>
    </source>
</reference>
<name>A0ACC1HH46_9FUNG</name>
<keyword evidence="2" id="KW-1185">Reference proteome</keyword>
<dbReference type="EC" id="6.3.5.3" evidence="1"/>
<accession>A0ACC1HH46</accession>
<comment type="caution">
    <text evidence="1">The sequence shown here is derived from an EMBL/GenBank/DDBJ whole genome shotgun (WGS) entry which is preliminary data.</text>
</comment>
<keyword evidence="1" id="KW-0436">Ligase</keyword>
<feature type="non-terminal residue" evidence="1">
    <location>
        <position position="821"/>
    </location>
</feature>
<evidence type="ECO:0000313" key="2">
    <source>
        <dbReference type="Proteomes" id="UP001145114"/>
    </source>
</evidence>
<protein>
    <submittedName>
        <fullName evidence="1">Phosphoribosylformylglycinamidine synthase</fullName>
        <ecNumber evidence="1">6.3.5.3</ecNumber>
    </submittedName>
</protein>
<organism evidence="1 2">
    <name type="scientific">Spiromyces aspiralis</name>
    <dbReference type="NCBI Taxonomy" id="68401"/>
    <lineage>
        <taxon>Eukaryota</taxon>
        <taxon>Fungi</taxon>
        <taxon>Fungi incertae sedis</taxon>
        <taxon>Zoopagomycota</taxon>
        <taxon>Kickxellomycotina</taxon>
        <taxon>Kickxellomycetes</taxon>
        <taxon>Kickxellales</taxon>
        <taxon>Kickxellaceae</taxon>
        <taxon>Spiromyces</taxon>
    </lineage>
</organism>
<dbReference type="Proteomes" id="UP001145114">
    <property type="component" value="Unassembled WGS sequence"/>
</dbReference>